<evidence type="ECO:0000313" key="3">
    <source>
        <dbReference type="Proteomes" id="UP001219518"/>
    </source>
</evidence>
<evidence type="ECO:0000256" key="1">
    <source>
        <dbReference type="SAM" id="MobiDB-lite"/>
    </source>
</evidence>
<proteinExistence type="predicted"/>
<dbReference type="EMBL" id="JAHWGI010001195">
    <property type="protein sequence ID" value="KAK3924623.1"/>
    <property type="molecule type" value="Genomic_DNA"/>
</dbReference>
<dbReference type="Proteomes" id="UP001219518">
    <property type="component" value="Unassembled WGS sequence"/>
</dbReference>
<feature type="compositionally biased region" description="Low complexity" evidence="1">
    <location>
        <begin position="143"/>
        <end position="153"/>
    </location>
</feature>
<dbReference type="AlphaFoldDB" id="A0AAE1HNW7"/>
<protein>
    <submittedName>
        <fullName evidence="2">Transcription factor VIP1</fullName>
    </submittedName>
</protein>
<name>A0AAE1HNW7_9NEOP</name>
<feature type="region of interest" description="Disordered" evidence="1">
    <location>
        <begin position="143"/>
        <end position="164"/>
    </location>
</feature>
<organism evidence="2 3">
    <name type="scientific">Frankliniella fusca</name>
    <dbReference type="NCBI Taxonomy" id="407009"/>
    <lineage>
        <taxon>Eukaryota</taxon>
        <taxon>Metazoa</taxon>
        <taxon>Ecdysozoa</taxon>
        <taxon>Arthropoda</taxon>
        <taxon>Hexapoda</taxon>
        <taxon>Insecta</taxon>
        <taxon>Pterygota</taxon>
        <taxon>Neoptera</taxon>
        <taxon>Paraneoptera</taxon>
        <taxon>Thysanoptera</taxon>
        <taxon>Terebrantia</taxon>
        <taxon>Thripoidea</taxon>
        <taxon>Thripidae</taxon>
        <taxon>Frankliniella</taxon>
    </lineage>
</organism>
<comment type="caution">
    <text evidence="2">The sequence shown here is derived from an EMBL/GenBank/DDBJ whole genome shotgun (WGS) entry which is preliminary data.</text>
</comment>
<accession>A0AAE1HNW7</accession>
<evidence type="ECO:0000313" key="2">
    <source>
        <dbReference type="EMBL" id="KAK3924623.1"/>
    </source>
</evidence>
<gene>
    <name evidence="2" type="ORF">KUF71_012756</name>
</gene>
<reference evidence="2" key="2">
    <citation type="journal article" date="2023" name="BMC Genomics">
        <title>Pest status, molecular evolution, and epigenetic factors derived from the genome assembly of Frankliniella fusca, a thysanopteran phytovirus vector.</title>
        <authorList>
            <person name="Catto M.A."/>
            <person name="Labadie P.E."/>
            <person name="Jacobson A.L."/>
            <person name="Kennedy G.G."/>
            <person name="Srinivasan R."/>
            <person name="Hunt B.G."/>
        </authorList>
    </citation>
    <scope>NUCLEOTIDE SEQUENCE</scope>
    <source>
        <strain evidence="2">PL_HMW_Pooled</strain>
    </source>
</reference>
<sequence length="164" mass="18629">MKWRAALTKLAKRAASAMPSVAPCGSWTCGVRRACVWRVTRHLDPEAPCCLRGENLSLKRKVEEKNYQLDYVESRFHEQSAAFKELEKEHRLLQESHQTTLRVLADLLARHGDLVRLHEEEVQHSARLAACVQRLQNDSSYISSSVSTSTRSTPELSSEDKITL</sequence>
<keyword evidence="3" id="KW-1185">Reference proteome</keyword>
<reference evidence="2" key="1">
    <citation type="submission" date="2021-07" db="EMBL/GenBank/DDBJ databases">
        <authorList>
            <person name="Catto M.A."/>
            <person name="Jacobson A."/>
            <person name="Kennedy G."/>
            <person name="Labadie P."/>
            <person name="Hunt B.G."/>
            <person name="Srinivasan R."/>
        </authorList>
    </citation>
    <scope>NUCLEOTIDE SEQUENCE</scope>
    <source>
        <strain evidence="2">PL_HMW_Pooled</strain>
        <tissue evidence="2">Head</tissue>
    </source>
</reference>